<evidence type="ECO:0000256" key="1">
    <source>
        <dbReference type="ARBA" id="ARBA00022679"/>
    </source>
</evidence>
<reference evidence="4" key="1">
    <citation type="submission" date="2019-03" db="EMBL/GenBank/DDBJ databases">
        <title>Lake Tanganyika Metagenome-Assembled Genomes (MAGs).</title>
        <authorList>
            <person name="Tran P."/>
        </authorList>
    </citation>
    <scope>NUCLEOTIDE SEQUENCE</scope>
    <source>
        <strain evidence="4">K_DeepCast_150m_m2_040</strain>
    </source>
</reference>
<evidence type="ECO:0000259" key="3">
    <source>
        <dbReference type="PROSITE" id="PS51186"/>
    </source>
</evidence>
<dbReference type="AlphaFoldDB" id="A0A937XEQ3"/>
<protein>
    <submittedName>
        <fullName evidence="4">GNAT family N-acetyltransferase</fullName>
    </submittedName>
</protein>
<dbReference type="EMBL" id="VGIR01000009">
    <property type="protein sequence ID" value="MBM3330721.1"/>
    <property type="molecule type" value="Genomic_DNA"/>
</dbReference>
<dbReference type="CDD" id="cd04301">
    <property type="entry name" value="NAT_SF"/>
    <property type="match status" value="1"/>
</dbReference>
<organism evidence="4 5">
    <name type="scientific">candidate division WOR-3 bacterium</name>
    <dbReference type="NCBI Taxonomy" id="2052148"/>
    <lineage>
        <taxon>Bacteria</taxon>
        <taxon>Bacteria division WOR-3</taxon>
    </lineage>
</organism>
<dbReference type="InterPro" id="IPR000182">
    <property type="entry name" value="GNAT_dom"/>
</dbReference>
<dbReference type="Proteomes" id="UP000779900">
    <property type="component" value="Unassembled WGS sequence"/>
</dbReference>
<gene>
    <name evidence="4" type="ORF">FJY68_02575</name>
</gene>
<evidence type="ECO:0000313" key="4">
    <source>
        <dbReference type="EMBL" id="MBM3330721.1"/>
    </source>
</evidence>
<feature type="domain" description="N-acetyltransferase" evidence="3">
    <location>
        <begin position="4"/>
        <end position="161"/>
    </location>
</feature>
<dbReference type="PANTHER" id="PTHR43877">
    <property type="entry name" value="AMINOALKYLPHOSPHONATE N-ACETYLTRANSFERASE-RELATED-RELATED"/>
    <property type="match status" value="1"/>
</dbReference>
<dbReference type="InterPro" id="IPR050832">
    <property type="entry name" value="Bact_Acetyltransf"/>
</dbReference>
<dbReference type="InterPro" id="IPR016181">
    <property type="entry name" value="Acyl_CoA_acyltransferase"/>
</dbReference>
<evidence type="ECO:0000313" key="5">
    <source>
        <dbReference type="Proteomes" id="UP000779900"/>
    </source>
</evidence>
<keyword evidence="2" id="KW-0012">Acyltransferase</keyword>
<dbReference type="PROSITE" id="PS51186">
    <property type="entry name" value="GNAT"/>
    <property type="match status" value="1"/>
</dbReference>
<proteinExistence type="predicted"/>
<name>A0A937XEQ3_UNCW3</name>
<dbReference type="Pfam" id="PF00583">
    <property type="entry name" value="Acetyltransf_1"/>
    <property type="match status" value="1"/>
</dbReference>
<evidence type="ECO:0000256" key="2">
    <source>
        <dbReference type="ARBA" id="ARBA00023315"/>
    </source>
</evidence>
<keyword evidence="1" id="KW-0808">Transferase</keyword>
<dbReference type="GO" id="GO:0016747">
    <property type="term" value="F:acyltransferase activity, transferring groups other than amino-acyl groups"/>
    <property type="evidence" value="ECO:0007669"/>
    <property type="project" value="InterPro"/>
</dbReference>
<dbReference type="Gene3D" id="3.40.630.30">
    <property type="match status" value="1"/>
</dbReference>
<accession>A0A937XEQ3</accession>
<sequence>MPTPTIRRAVPGDYEAICELADLMDQPQREALPDRFRKPSGPVRLRDRTEKLMHDPDTFLAVAELDGRVVGVTNCGLLRMDDFPQKRPLTSLLVRGVVVRPELRRRGIAALLVGKAIEWAREQGAAEVQANVYDFNQPATAFFASLGLAPLSHRLVRRLSG</sequence>
<comment type="caution">
    <text evidence="4">The sequence shown here is derived from an EMBL/GenBank/DDBJ whole genome shotgun (WGS) entry which is preliminary data.</text>
</comment>
<dbReference type="SUPFAM" id="SSF55729">
    <property type="entry name" value="Acyl-CoA N-acyltransferases (Nat)"/>
    <property type="match status" value="1"/>
</dbReference>